<proteinExistence type="predicted"/>
<protein>
    <submittedName>
        <fullName evidence="3">Uncharacterized protein</fullName>
    </submittedName>
</protein>
<dbReference type="AlphaFoldDB" id="A0A511XGP0"/>
<dbReference type="SMART" id="SM00028">
    <property type="entry name" value="TPR"/>
    <property type="match status" value="3"/>
</dbReference>
<evidence type="ECO:0000256" key="2">
    <source>
        <dbReference type="SAM" id="MobiDB-lite"/>
    </source>
</evidence>
<dbReference type="Gene3D" id="3.40.50.2000">
    <property type="entry name" value="Glycogen Phosphorylase B"/>
    <property type="match status" value="1"/>
</dbReference>
<reference evidence="3 4" key="1">
    <citation type="submission" date="2019-07" db="EMBL/GenBank/DDBJ databases">
        <title>Whole genome shotgun sequence of Acetobacter oeni NBRC 105207.</title>
        <authorList>
            <person name="Hosoyama A."/>
            <person name="Uohara A."/>
            <person name="Ohji S."/>
            <person name="Ichikawa N."/>
        </authorList>
    </citation>
    <scope>NUCLEOTIDE SEQUENCE [LARGE SCALE GENOMIC DNA]</scope>
    <source>
        <strain evidence="3 4">NBRC 105207</strain>
    </source>
</reference>
<dbReference type="PROSITE" id="PS50005">
    <property type="entry name" value="TPR"/>
    <property type="match status" value="3"/>
</dbReference>
<feature type="repeat" description="TPR" evidence="1">
    <location>
        <begin position="82"/>
        <end position="115"/>
    </location>
</feature>
<dbReference type="SUPFAM" id="SSF48452">
    <property type="entry name" value="TPR-like"/>
    <property type="match status" value="1"/>
</dbReference>
<evidence type="ECO:0000313" key="3">
    <source>
        <dbReference type="EMBL" id="GEN62113.1"/>
    </source>
</evidence>
<dbReference type="Pfam" id="PF13432">
    <property type="entry name" value="TPR_16"/>
    <property type="match status" value="1"/>
</dbReference>
<dbReference type="PANTHER" id="PTHR44809:SF1">
    <property type="entry name" value="PROTEIN O-MANNOSYL-TRANSFERASE TMTC1"/>
    <property type="match status" value="1"/>
</dbReference>
<dbReference type="RefSeq" id="WP_146885332.1">
    <property type="nucleotide sequence ID" value="NZ_BJYG01000002.1"/>
</dbReference>
<dbReference type="EMBL" id="BJYG01000002">
    <property type="protein sequence ID" value="GEN62113.1"/>
    <property type="molecule type" value="Genomic_DNA"/>
</dbReference>
<dbReference type="SUPFAM" id="SSF53756">
    <property type="entry name" value="UDP-Glycosyltransferase/glycogen phosphorylase"/>
    <property type="match status" value="1"/>
</dbReference>
<feature type="repeat" description="TPR" evidence="1">
    <location>
        <begin position="116"/>
        <end position="149"/>
    </location>
</feature>
<dbReference type="Pfam" id="PF14559">
    <property type="entry name" value="TPR_19"/>
    <property type="match status" value="1"/>
</dbReference>
<feature type="region of interest" description="Disordered" evidence="2">
    <location>
        <begin position="1"/>
        <end position="21"/>
    </location>
</feature>
<dbReference type="OrthoDB" id="9778733at2"/>
<dbReference type="PANTHER" id="PTHR44809">
    <property type="match status" value="1"/>
</dbReference>
<accession>A0A511XGP0</accession>
<dbReference type="InterPro" id="IPR011990">
    <property type="entry name" value="TPR-like_helical_dom_sf"/>
</dbReference>
<keyword evidence="4" id="KW-1185">Reference proteome</keyword>
<dbReference type="InterPro" id="IPR052943">
    <property type="entry name" value="TMTC_O-mannosyl-trnsfr"/>
</dbReference>
<evidence type="ECO:0000256" key="1">
    <source>
        <dbReference type="PROSITE-ProRule" id="PRU00339"/>
    </source>
</evidence>
<gene>
    <name evidence="3" type="ORF">AOE01nite_03370</name>
</gene>
<feature type="repeat" description="TPR" evidence="1">
    <location>
        <begin position="48"/>
        <end position="81"/>
    </location>
</feature>
<dbReference type="Proteomes" id="UP000321746">
    <property type="component" value="Unassembled WGS sequence"/>
</dbReference>
<organism evidence="3 4">
    <name type="scientific">Acetobacter oeni</name>
    <dbReference type="NCBI Taxonomy" id="304077"/>
    <lineage>
        <taxon>Bacteria</taxon>
        <taxon>Pseudomonadati</taxon>
        <taxon>Pseudomonadota</taxon>
        <taxon>Alphaproteobacteria</taxon>
        <taxon>Acetobacterales</taxon>
        <taxon>Acetobacteraceae</taxon>
        <taxon>Acetobacter</taxon>
    </lineage>
</organism>
<keyword evidence="1" id="KW-0802">TPR repeat</keyword>
<dbReference type="InterPro" id="IPR019734">
    <property type="entry name" value="TPR_rpt"/>
</dbReference>
<comment type="caution">
    <text evidence="3">The sequence shown here is derived from an EMBL/GenBank/DDBJ whole genome shotgun (WGS) entry which is preliminary data.</text>
</comment>
<sequence>MSTMSPLPARTTDTPAPAESGETLQLAGRLGEAALVYRKALAGNPDDARTLSNYGGLLCAQGDFQESYNLLVRAVTLAPDLADAWSNLGNVLQELQRYDDAVTAYSNCLRRNSSHPLALSNLGVALDRRGDHDAALKFHRVAVRLAPDNPENRTNNAISLLSGGDYRNGFAEYEWRWKTRTTRHHGMTAPLWTGEPLAGKTLLIHTEGGFGDMIQFSRFIPLAASRSGRVIVRIRRELLSLLTASFPDQEFVTEDTPPPPHDLQCPVLSLPLALGITLDTIPASKGFLTADPEKVAFWAGRLSKDAEADSVIPRPLRIGLVWAGAPHAEIREAEIADKRRSADLKTLAPLAVAAPDALFYSLQIGSKADQAKNPPAGMKLIDHTADLHDFGDTAALISNLDLVIAVDTSTAHVAAGLGKPLWLLSRYDQCWRWLARRTDSPWYSSVTIYQQDRPLDWSGPVSRIRFALRSFASEHRQVQS</sequence>
<evidence type="ECO:0000313" key="4">
    <source>
        <dbReference type="Proteomes" id="UP000321746"/>
    </source>
</evidence>
<dbReference type="Gene3D" id="1.25.40.10">
    <property type="entry name" value="Tetratricopeptide repeat domain"/>
    <property type="match status" value="1"/>
</dbReference>
<name>A0A511XGP0_9PROT</name>